<dbReference type="Pfam" id="PF00881">
    <property type="entry name" value="Nitroreductase"/>
    <property type="match status" value="2"/>
</dbReference>
<dbReference type="PANTHER" id="PTHR43673:SF10">
    <property type="entry name" value="NADH DEHYDROGENASE_NAD(P)H NITROREDUCTASE XCC3605-RELATED"/>
    <property type="match status" value="1"/>
</dbReference>
<dbReference type="AlphaFoldDB" id="A0AAJ1MPH5"/>
<dbReference type="InterPro" id="IPR029479">
    <property type="entry name" value="Nitroreductase"/>
</dbReference>
<proteinExistence type="inferred from homology"/>
<dbReference type="InterPro" id="IPR000415">
    <property type="entry name" value="Nitroreductase-like"/>
</dbReference>
<organism evidence="4 5">
    <name type="scientific">Candidatus Thalassospirochaeta sargassi</name>
    <dbReference type="NCBI Taxonomy" id="3119039"/>
    <lineage>
        <taxon>Bacteria</taxon>
        <taxon>Pseudomonadati</taxon>
        <taxon>Spirochaetota</taxon>
        <taxon>Spirochaetia</taxon>
        <taxon>Spirochaetales</taxon>
        <taxon>Spirochaetaceae</taxon>
        <taxon>Candidatus Thalassospirochaeta</taxon>
    </lineage>
</organism>
<dbReference type="Proteomes" id="UP001221217">
    <property type="component" value="Unassembled WGS sequence"/>
</dbReference>
<evidence type="ECO:0000313" key="5">
    <source>
        <dbReference type="Proteomes" id="UP001221217"/>
    </source>
</evidence>
<protein>
    <submittedName>
        <fullName evidence="4">Nitroreductase family protein</fullName>
    </submittedName>
</protein>
<gene>
    <name evidence="4" type="ORF">PQJ61_13825</name>
</gene>
<evidence type="ECO:0000256" key="2">
    <source>
        <dbReference type="ARBA" id="ARBA00023002"/>
    </source>
</evidence>
<dbReference type="Gene3D" id="3.40.109.10">
    <property type="entry name" value="NADH Oxidase"/>
    <property type="match status" value="1"/>
</dbReference>
<evidence type="ECO:0000259" key="3">
    <source>
        <dbReference type="Pfam" id="PF00881"/>
    </source>
</evidence>
<sequence>MVGQDLKNGLLPAIENYRTTRLFDARPVSEDRVEAVLEAGRRAPSAKNRQPWRFVLISDEGIKKRLEDAAYGQEHIGSASFIVAIGTTNVDYRMPNGQLSYPVDLSFAASFMVMQASADNIGSCVVTTYDELEVKEILTVPYSMRIVMMIAFGYPAEELPPKTVTNRKALSGIMSRNHW</sequence>
<keyword evidence="2" id="KW-0560">Oxidoreductase</keyword>
<dbReference type="EMBL" id="JAQQAL010000035">
    <property type="protein sequence ID" value="MDC7227839.1"/>
    <property type="molecule type" value="Genomic_DNA"/>
</dbReference>
<feature type="domain" description="Nitroreductase" evidence="3">
    <location>
        <begin position="17"/>
        <end position="73"/>
    </location>
</feature>
<comment type="caution">
    <text evidence="4">The sequence shown here is derived from an EMBL/GenBank/DDBJ whole genome shotgun (WGS) entry which is preliminary data.</text>
</comment>
<name>A0AAJ1MPH5_9SPIO</name>
<evidence type="ECO:0000313" key="4">
    <source>
        <dbReference type="EMBL" id="MDC7227839.1"/>
    </source>
</evidence>
<dbReference type="SUPFAM" id="SSF55469">
    <property type="entry name" value="FMN-dependent nitroreductase-like"/>
    <property type="match status" value="1"/>
</dbReference>
<dbReference type="PANTHER" id="PTHR43673">
    <property type="entry name" value="NAD(P)H NITROREDUCTASE YDGI-RELATED"/>
    <property type="match status" value="1"/>
</dbReference>
<comment type="similarity">
    <text evidence="1">Belongs to the nitroreductase family.</text>
</comment>
<dbReference type="GO" id="GO:0016491">
    <property type="term" value="F:oxidoreductase activity"/>
    <property type="evidence" value="ECO:0007669"/>
    <property type="project" value="UniProtKB-KW"/>
</dbReference>
<feature type="domain" description="Nitroreductase" evidence="3">
    <location>
        <begin position="102"/>
        <end position="154"/>
    </location>
</feature>
<reference evidence="4 5" key="1">
    <citation type="submission" date="2022-12" db="EMBL/GenBank/DDBJ databases">
        <title>Metagenome assembled genome from gulf of manar.</title>
        <authorList>
            <person name="Kohli P."/>
            <person name="Pk S."/>
            <person name="Venkata Ramana C."/>
            <person name="Sasikala C."/>
        </authorList>
    </citation>
    <scope>NUCLEOTIDE SEQUENCE [LARGE SCALE GENOMIC DNA]</scope>
    <source>
        <strain evidence="4">JB008</strain>
    </source>
</reference>
<accession>A0AAJ1MPH5</accession>
<evidence type="ECO:0000256" key="1">
    <source>
        <dbReference type="ARBA" id="ARBA00007118"/>
    </source>
</evidence>